<gene>
    <name evidence="1" type="ORF">EVAR_102760_1</name>
</gene>
<evidence type="ECO:0000313" key="2">
    <source>
        <dbReference type="Proteomes" id="UP000299102"/>
    </source>
</evidence>
<proteinExistence type="predicted"/>
<protein>
    <submittedName>
        <fullName evidence="1">Uncharacterized protein</fullName>
    </submittedName>
</protein>
<dbReference type="AlphaFoldDB" id="A0A4C1TL90"/>
<comment type="caution">
    <text evidence="1">The sequence shown here is derived from an EMBL/GenBank/DDBJ whole genome shotgun (WGS) entry which is preliminary data.</text>
</comment>
<dbReference type="EMBL" id="BGZK01000061">
    <property type="protein sequence ID" value="GBP14081.1"/>
    <property type="molecule type" value="Genomic_DNA"/>
</dbReference>
<accession>A0A4C1TL90</accession>
<name>A0A4C1TL90_EUMVA</name>
<organism evidence="1 2">
    <name type="scientific">Eumeta variegata</name>
    <name type="common">Bagworm moth</name>
    <name type="synonym">Eumeta japonica</name>
    <dbReference type="NCBI Taxonomy" id="151549"/>
    <lineage>
        <taxon>Eukaryota</taxon>
        <taxon>Metazoa</taxon>
        <taxon>Ecdysozoa</taxon>
        <taxon>Arthropoda</taxon>
        <taxon>Hexapoda</taxon>
        <taxon>Insecta</taxon>
        <taxon>Pterygota</taxon>
        <taxon>Neoptera</taxon>
        <taxon>Endopterygota</taxon>
        <taxon>Lepidoptera</taxon>
        <taxon>Glossata</taxon>
        <taxon>Ditrysia</taxon>
        <taxon>Tineoidea</taxon>
        <taxon>Psychidae</taxon>
        <taxon>Oiketicinae</taxon>
        <taxon>Eumeta</taxon>
    </lineage>
</organism>
<dbReference type="Proteomes" id="UP000299102">
    <property type="component" value="Unassembled WGS sequence"/>
</dbReference>
<keyword evidence="2" id="KW-1185">Reference proteome</keyword>
<sequence length="66" mass="7626">MPRGVIIRVKAASPTKKSYFIMITRRSARLAARRGPAERDLWRIYHGARRYSAHCLRTRRGGESVN</sequence>
<reference evidence="1 2" key="1">
    <citation type="journal article" date="2019" name="Commun. Biol.">
        <title>The bagworm genome reveals a unique fibroin gene that provides high tensile strength.</title>
        <authorList>
            <person name="Kono N."/>
            <person name="Nakamura H."/>
            <person name="Ohtoshi R."/>
            <person name="Tomita M."/>
            <person name="Numata K."/>
            <person name="Arakawa K."/>
        </authorList>
    </citation>
    <scope>NUCLEOTIDE SEQUENCE [LARGE SCALE GENOMIC DNA]</scope>
</reference>
<evidence type="ECO:0000313" key="1">
    <source>
        <dbReference type="EMBL" id="GBP14081.1"/>
    </source>
</evidence>